<evidence type="ECO:0000313" key="2">
    <source>
        <dbReference type="Proteomes" id="UP000250266"/>
    </source>
</evidence>
<dbReference type="PANTHER" id="PTHR38886">
    <property type="entry name" value="SESA DOMAIN-CONTAINING PROTEIN"/>
    <property type="match status" value="1"/>
</dbReference>
<evidence type="ECO:0008006" key="3">
    <source>
        <dbReference type="Google" id="ProtNLM"/>
    </source>
</evidence>
<dbReference type="OrthoDB" id="3045089at2759"/>
<dbReference type="EMBL" id="KV744915">
    <property type="protein sequence ID" value="OCK81588.1"/>
    <property type="molecule type" value="Genomic_DNA"/>
</dbReference>
<keyword evidence="2" id="KW-1185">Reference proteome</keyword>
<proteinExistence type="predicted"/>
<sequence length="163" mass="18365">MVFPFGVSISDFIEGIKLIRDAIRALPEAKGAAAEFGALVCELDVLEKALKSVERVKLDGPSLDAHREAVVETVERCRQCVNGFLTTAAKFDGLKRPVRNGRPKRWSRAAFERGFRKVQWGLCKSEEERKFRDDVKMHVDAVQMLVVDISRSGWSLNLVMMDV</sequence>
<dbReference type="Proteomes" id="UP000250266">
    <property type="component" value="Unassembled WGS sequence"/>
</dbReference>
<accession>A0A8E2JGF6</accession>
<evidence type="ECO:0000313" key="1">
    <source>
        <dbReference type="EMBL" id="OCK81588.1"/>
    </source>
</evidence>
<name>A0A8E2JGF6_9PEZI</name>
<reference evidence="1 2" key="1">
    <citation type="journal article" date="2016" name="Nat. Commun.">
        <title>Ectomycorrhizal ecology is imprinted in the genome of the dominant symbiotic fungus Cenococcum geophilum.</title>
        <authorList>
            <consortium name="DOE Joint Genome Institute"/>
            <person name="Peter M."/>
            <person name="Kohler A."/>
            <person name="Ohm R.A."/>
            <person name="Kuo A."/>
            <person name="Krutzmann J."/>
            <person name="Morin E."/>
            <person name="Arend M."/>
            <person name="Barry K.W."/>
            <person name="Binder M."/>
            <person name="Choi C."/>
            <person name="Clum A."/>
            <person name="Copeland A."/>
            <person name="Grisel N."/>
            <person name="Haridas S."/>
            <person name="Kipfer T."/>
            <person name="LaButti K."/>
            <person name="Lindquist E."/>
            <person name="Lipzen A."/>
            <person name="Maire R."/>
            <person name="Meier B."/>
            <person name="Mihaltcheva S."/>
            <person name="Molinier V."/>
            <person name="Murat C."/>
            <person name="Poggeler S."/>
            <person name="Quandt C.A."/>
            <person name="Sperisen C."/>
            <person name="Tritt A."/>
            <person name="Tisserant E."/>
            <person name="Crous P.W."/>
            <person name="Henrissat B."/>
            <person name="Nehls U."/>
            <person name="Egli S."/>
            <person name="Spatafora J.W."/>
            <person name="Grigoriev I.V."/>
            <person name="Martin F.M."/>
        </authorList>
    </citation>
    <scope>NUCLEOTIDE SEQUENCE [LARGE SCALE GENOMIC DNA]</scope>
    <source>
        <strain evidence="1 2">CBS 459.81</strain>
    </source>
</reference>
<gene>
    <name evidence="1" type="ORF">K432DRAFT_442242</name>
</gene>
<dbReference type="PANTHER" id="PTHR38886:SF1">
    <property type="entry name" value="NACHT-NTPASE AND P-LOOP NTPASES N-TERMINAL DOMAIN-CONTAINING PROTEIN"/>
    <property type="match status" value="1"/>
</dbReference>
<protein>
    <recommendedName>
        <fullName evidence="3">Fungal N-terminal domain-containing protein</fullName>
    </recommendedName>
</protein>
<organism evidence="1 2">
    <name type="scientific">Lepidopterella palustris CBS 459.81</name>
    <dbReference type="NCBI Taxonomy" id="1314670"/>
    <lineage>
        <taxon>Eukaryota</taxon>
        <taxon>Fungi</taxon>
        <taxon>Dikarya</taxon>
        <taxon>Ascomycota</taxon>
        <taxon>Pezizomycotina</taxon>
        <taxon>Dothideomycetes</taxon>
        <taxon>Pleosporomycetidae</taxon>
        <taxon>Mytilinidiales</taxon>
        <taxon>Argynnaceae</taxon>
        <taxon>Lepidopterella</taxon>
    </lineage>
</organism>
<dbReference type="AlphaFoldDB" id="A0A8E2JGF6"/>